<proteinExistence type="predicted"/>
<evidence type="ECO:0000256" key="3">
    <source>
        <dbReference type="PROSITE-ProRule" id="PRU10141"/>
    </source>
</evidence>
<protein>
    <submittedName>
        <fullName evidence="5">Protein serine/threonine kinase</fullName>
    </submittedName>
</protein>
<evidence type="ECO:0000313" key="6">
    <source>
        <dbReference type="Proteomes" id="UP001363151"/>
    </source>
</evidence>
<dbReference type="PROSITE" id="PS00108">
    <property type="entry name" value="PROTEIN_KINASE_ST"/>
    <property type="match status" value="2"/>
</dbReference>
<dbReference type="InterPro" id="IPR008271">
    <property type="entry name" value="Ser/Thr_kinase_AS"/>
</dbReference>
<dbReference type="CDD" id="cd05117">
    <property type="entry name" value="STKc_CAMK"/>
    <property type="match status" value="2"/>
</dbReference>
<keyword evidence="2 3" id="KW-0067">ATP-binding</keyword>
<organism evidence="5 6">
    <name type="scientific">Aureococcus anophagefferens</name>
    <name type="common">Harmful bloom alga</name>
    <dbReference type="NCBI Taxonomy" id="44056"/>
    <lineage>
        <taxon>Eukaryota</taxon>
        <taxon>Sar</taxon>
        <taxon>Stramenopiles</taxon>
        <taxon>Ochrophyta</taxon>
        <taxon>Pelagophyceae</taxon>
        <taxon>Pelagomonadales</taxon>
        <taxon>Pelagomonadaceae</taxon>
        <taxon>Aureococcus</taxon>
    </lineage>
</organism>
<dbReference type="Proteomes" id="UP001363151">
    <property type="component" value="Unassembled WGS sequence"/>
</dbReference>
<dbReference type="PROSITE" id="PS50011">
    <property type="entry name" value="PROTEIN_KINASE_DOM"/>
    <property type="match status" value="2"/>
</dbReference>
<dbReference type="Gene3D" id="1.10.510.10">
    <property type="entry name" value="Transferase(Phosphotransferase) domain 1"/>
    <property type="match status" value="2"/>
</dbReference>
<feature type="domain" description="Protein kinase" evidence="4">
    <location>
        <begin position="352"/>
        <end position="622"/>
    </location>
</feature>
<keyword evidence="6" id="KW-1185">Reference proteome</keyword>
<keyword evidence="1 3" id="KW-0547">Nucleotide-binding</keyword>
<dbReference type="InterPro" id="IPR000719">
    <property type="entry name" value="Prot_kinase_dom"/>
</dbReference>
<dbReference type="InterPro" id="IPR011009">
    <property type="entry name" value="Kinase-like_dom_sf"/>
</dbReference>
<reference evidence="5 6" key="1">
    <citation type="submission" date="2024-03" db="EMBL/GenBank/DDBJ databases">
        <title>Aureococcus anophagefferens CCMP1851 and Kratosvirus quantuckense: Draft genome of a second virus-susceptible host strain in the model system.</title>
        <authorList>
            <person name="Chase E."/>
            <person name="Truchon A.R."/>
            <person name="Schepens W."/>
            <person name="Wilhelm S.W."/>
        </authorList>
    </citation>
    <scope>NUCLEOTIDE SEQUENCE [LARGE SCALE GENOMIC DNA]</scope>
    <source>
        <strain evidence="5 6">CCMP1851</strain>
    </source>
</reference>
<feature type="domain" description="Protein kinase" evidence="4">
    <location>
        <begin position="29"/>
        <end position="286"/>
    </location>
</feature>
<dbReference type="SUPFAM" id="SSF56112">
    <property type="entry name" value="Protein kinase-like (PK-like)"/>
    <property type="match status" value="2"/>
</dbReference>
<keyword evidence="5" id="KW-0418">Kinase</keyword>
<name>A0ABR1G066_AURAN</name>
<dbReference type="SMART" id="SM00220">
    <property type="entry name" value="S_TKc"/>
    <property type="match status" value="2"/>
</dbReference>
<dbReference type="Pfam" id="PF00069">
    <property type="entry name" value="Pkinase"/>
    <property type="match status" value="2"/>
</dbReference>
<evidence type="ECO:0000313" key="5">
    <source>
        <dbReference type="EMBL" id="KAK7241909.1"/>
    </source>
</evidence>
<dbReference type="PROSITE" id="PS00107">
    <property type="entry name" value="PROTEIN_KINASE_ATP"/>
    <property type="match status" value="1"/>
</dbReference>
<dbReference type="GO" id="GO:0016301">
    <property type="term" value="F:kinase activity"/>
    <property type="evidence" value="ECO:0007669"/>
    <property type="project" value="UniProtKB-KW"/>
</dbReference>
<dbReference type="PANTHER" id="PTHR24347">
    <property type="entry name" value="SERINE/THREONINE-PROTEIN KINASE"/>
    <property type="match status" value="1"/>
</dbReference>
<comment type="caution">
    <text evidence="5">The sequence shown here is derived from an EMBL/GenBank/DDBJ whole genome shotgun (WGS) entry which is preliminary data.</text>
</comment>
<feature type="binding site" evidence="3">
    <location>
        <position position="62"/>
    </location>
    <ligand>
        <name>ATP</name>
        <dbReference type="ChEBI" id="CHEBI:30616"/>
    </ligand>
</feature>
<evidence type="ECO:0000256" key="2">
    <source>
        <dbReference type="ARBA" id="ARBA00022840"/>
    </source>
</evidence>
<accession>A0ABR1G066</accession>
<evidence type="ECO:0000256" key="1">
    <source>
        <dbReference type="ARBA" id="ARBA00022741"/>
    </source>
</evidence>
<evidence type="ECO:0000259" key="4">
    <source>
        <dbReference type="PROSITE" id="PS50011"/>
    </source>
</evidence>
<dbReference type="EMBL" id="JBBJCI010000152">
    <property type="protein sequence ID" value="KAK7241909.1"/>
    <property type="molecule type" value="Genomic_DNA"/>
</dbReference>
<dbReference type="InterPro" id="IPR017441">
    <property type="entry name" value="Protein_kinase_ATP_BS"/>
</dbReference>
<sequence>MLGEKYHDEHDQFDHLHVSSRSVAFDEEYTLGQELGTGAMSVVRMAEHKHSGRRLAVKCIAKEPLNLDDEAALLQEVNILQKLDHPNIVKLHAFFDEPTMFYLVMDLIEGGELFERIAQKEFYSEKEARDLILILLQTIKYCHDLGIVHRDLKPENLLCVSYDDDSSIKLCDFGFAAKLTGTRSLHQLCGTPGYVAPEILNRQPYGKEVDMWSIGVLTYILLGGYPPFYDDDHEQLYERIKAGVYEFHDDFWCKISYEAKDFINALLTVDPDARGAASDVLQHPWIIQDGENIKGTSLQSNLKELKQFQAKKRFKAAAKAVIATHRIKLAFGIGGGNNNPSKALMAGFNDIYEIGRELGTGALSIVKQCTHRSSRVSYACKLNLEDRESLLAEAQLMKELDHPNIVKLHGVYDEKQSYYLVMDLIQGGELFDRIVKKEFYSEKEARDKGDSTSLQREKEARDLILVLLRILLYLHKDCMIVHRDIKPENLLCVSENDDTDIKLCDFGFAARLDKENPEACLTHLCGTPGYVAPEILKRVSYGAAVDMWSVGVLTYILLGGYPPFYDDDQNRLYAKIKSGNYEFHEDYWGGVSKEGKDLIMKLLTVNPSDRITAEQALGHPWIVSDDEALKGSDLGVNLRAFKRYNAKRKFKSAGKALIAARRLSLAMRPDPAVRR</sequence>
<gene>
    <name evidence="5" type="ORF">SO694_00019487</name>
</gene>
<dbReference type="Gene3D" id="3.30.200.20">
    <property type="entry name" value="Phosphorylase Kinase, domain 1"/>
    <property type="match status" value="2"/>
</dbReference>
<keyword evidence="5" id="KW-0808">Transferase</keyword>